<dbReference type="PANTHER" id="PTHR11669">
    <property type="entry name" value="REPLICATION FACTOR C / DNA POLYMERASE III GAMMA-TAU SUBUNIT"/>
    <property type="match status" value="1"/>
</dbReference>
<dbReference type="OrthoDB" id="9810148at2"/>
<dbReference type="Proteomes" id="UP000198556">
    <property type="component" value="Unassembled WGS sequence"/>
</dbReference>
<dbReference type="InterPro" id="IPR027417">
    <property type="entry name" value="P-loop_NTPase"/>
</dbReference>
<sequence>MDYLKEAFIKTIDHKRLVHAYIIDGMKGSGKRELVQFITQALYCENRQEGEAPCLTCPQCVKVANNHLVDVVEVFPDGQSIKVDQIRELRQRLATSGMESSKKVCILHQADQMTLGASNSLLKFLEEPIVEVYFFLLTENVAKVLPTIQSRCQVVRVIPTSSQQFEEKLMEKGVHESLAKFISYLTQSESEAIDLAESESFISLKQESWQWFIRSVEYYPQAFMMVQTKLKPILENKKQEQQLLEMIAFYCRDMLCVCEKTADQLIQPEKLNDYQALASKTTTQYWLMKIEKVYQAMKMQQSNVGVQGILEEWCLPN</sequence>
<gene>
    <name evidence="1" type="ORF">SAMN05421767_10869</name>
</gene>
<dbReference type="EMBL" id="FOGF01000008">
    <property type="protein sequence ID" value="SEQ85247.1"/>
    <property type="molecule type" value="Genomic_DNA"/>
</dbReference>
<evidence type="ECO:0000313" key="1">
    <source>
        <dbReference type="EMBL" id="SEQ85247.1"/>
    </source>
</evidence>
<reference evidence="1 2" key="1">
    <citation type="submission" date="2016-10" db="EMBL/GenBank/DDBJ databases">
        <authorList>
            <person name="de Groot N.N."/>
        </authorList>
    </citation>
    <scope>NUCLEOTIDE SEQUENCE [LARGE SCALE GENOMIC DNA]</scope>
    <source>
        <strain evidence="1 2">DSM 15827</strain>
    </source>
</reference>
<dbReference type="PANTHER" id="PTHR11669:SF8">
    <property type="entry name" value="DNA POLYMERASE III SUBUNIT DELTA"/>
    <property type="match status" value="1"/>
</dbReference>
<dbReference type="AlphaFoldDB" id="A0A1H9JES7"/>
<dbReference type="STRING" id="137733.SAMN05421767_10869"/>
<dbReference type="GO" id="GO:0006261">
    <property type="term" value="P:DNA-templated DNA replication"/>
    <property type="evidence" value="ECO:0007669"/>
    <property type="project" value="TreeGrafter"/>
</dbReference>
<organism evidence="1 2">
    <name type="scientific">Granulicatella balaenopterae</name>
    <dbReference type="NCBI Taxonomy" id="137733"/>
    <lineage>
        <taxon>Bacteria</taxon>
        <taxon>Bacillati</taxon>
        <taxon>Bacillota</taxon>
        <taxon>Bacilli</taxon>
        <taxon>Lactobacillales</taxon>
        <taxon>Carnobacteriaceae</taxon>
        <taxon>Granulicatella</taxon>
    </lineage>
</organism>
<proteinExistence type="predicted"/>
<name>A0A1H9JES7_9LACT</name>
<dbReference type="RefSeq" id="WP_089746254.1">
    <property type="nucleotide sequence ID" value="NZ_FOGF01000008.1"/>
</dbReference>
<protein>
    <submittedName>
        <fullName evidence="1">DNA polymerase-3 subunit delta</fullName>
    </submittedName>
</protein>
<dbReference type="Pfam" id="PF13177">
    <property type="entry name" value="DNA_pol3_delta2"/>
    <property type="match status" value="1"/>
</dbReference>
<accession>A0A1H9JES7</accession>
<dbReference type="InterPro" id="IPR050238">
    <property type="entry name" value="DNA_Rep/Repair_Clamp_Loader"/>
</dbReference>
<dbReference type="SUPFAM" id="SSF52540">
    <property type="entry name" value="P-loop containing nucleoside triphosphate hydrolases"/>
    <property type="match status" value="1"/>
</dbReference>
<keyword evidence="2" id="KW-1185">Reference proteome</keyword>
<evidence type="ECO:0000313" key="2">
    <source>
        <dbReference type="Proteomes" id="UP000198556"/>
    </source>
</evidence>
<dbReference type="Gene3D" id="3.40.50.300">
    <property type="entry name" value="P-loop containing nucleotide triphosphate hydrolases"/>
    <property type="match status" value="1"/>
</dbReference>